<keyword evidence="3" id="KW-1185">Reference proteome</keyword>
<evidence type="ECO:0008006" key="4">
    <source>
        <dbReference type="Google" id="ProtNLM"/>
    </source>
</evidence>
<reference evidence="2 3" key="1">
    <citation type="submission" date="2022-06" db="EMBL/GenBank/DDBJ databases">
        <title>Genomic Encyclopedia of Archaeal and Bacterial Type Strains, Phase II (KMG-II): from individual species to whole genera.</title>
        <authorList>
            <person name="Goeker M."/>
        </authorList>
    </citation>
    <scope>NUCLEOTIDE SEQUENCE [LARGE SCALE GENOMIC DNA]</scope>
    <source>
        <strain evidence="2 3">DSM 44255</strain>
    </source>
</reference>
<accession>A0ABT1IFH2</accession>
<dbReference type="Proteomes" id="UP001205185">
    <property type="component" value="Unassembled WGS sequence"/>
</dbReference>
<feature type="region of interest" description="Disordered" evidence="1">
    <location>
        <begin position="19"/>
        <end position="56"/>
    </location>
</feature>
<proteinExistence type="predicted"/>
<evidence type="ECO:0000256" key="1">
    <source>
        <dbReference type="SAM" id="MobiDB-lite"/>
    </source>
</evidence>
<protein>
    <recommendedName>
        <fullName evidence="4">PknH-like protein</fullName>
    </recommendedName>
</protein>
<dbReference type="EMBL" id="JAMTCO010000009">
    <property type="protein sequence ID" value="MCP2271296.1"/>
    <property type="molecule type" value="Genomic_DNA"/>
</dbReference>
<gene>
    <name evidence="2" type="ORF">LV75_003810</name>
</gene>
<feature type="compositionally biased region" description="Low complexity" evidence="1">
    <location>
        <begin position="24"/>
        <end position="51"/>
    </location>
</feature>
<dbReference type="PROSITE" id="PS51257">
    <property type="entry name" value="PROKAR_LIPOPROTEIN"/>
    <property type="match status" value="1"/>
</dbReference>
<name>A0ABT1IFH2_9PSEU</name>
<evidence type="ECO:0000313" key="2">
    <source>
        <dbReference type="EMBL" id="MCP2271296.1"/>
    </source>
</evidence>
<evidence type="ECO:0000313" key="3">
    <source>
        <dbReference type="Proteomes" id="UP001205185"/>
    </source>
</evidence>
<organism evidence="2 3">
    <name type="scientific">Actinokineospora diospyrosa</name>
    <dbReference type="NCBI Taxonomy" id="103728"/>
    <lineage>
        <taxon>Bacteria</taxon>
        <taxon>Bacillati</taxon>
        <taxon>Actinomycetota</taxon>
        <taxon>Actinomycetes</taxon>
        <taxon>Pseudonocardiales</taxon>
        <taxon>Pseudonocardiaceae</taxon>
        <taxon>Actinokineospora</taxon>
    </lineage>
</organism>
<sequence length="222" mass="22366">MRVLAVLVAGLVVTGCGTPTGDQAPTGAAPVAPSPSGTSPSGTSTGGPTTTKSRVPKAYTSAELVKAAFTAADLAEAGVPKPEGVTDAALLAGCSGTEPVAKMVSLWTLTDAKVNVMQSVESYEGADELVAGLRSEVPDACLLGENGKWSTGAILPTLPDVDAAYSWCYIRAAVQGCGAVAARGNLLTAVVLEGPPLEAELSYCNKVVARLLPVAVKALDRL</sequence>
<comment type="caution">
    <text evidence="2">The sequence shown here is derived from an EMBL/GenBank/DDBJ whole genome shotgun (WGS) entry which is preliminary data.</text>
</comment>